<dbReference type="GO" id="GO:0004130">
    <property type="term" value="F:cytochrome-c peroxidase activity"/>
    <property type="evidence" value="ECO:0007669"/>
    <property type="project" value="UniProtKB-EC"/>
</dbReference>
<dbReference type="GO" id="GO:0046872">
    <property type="term" value="F:metal ion binding"/>
    <property type="evidence" value="ECO:0007669"/>
    <property type="project" value="UniProtKB-KW"/>
</dbReference>
<dbReference type="InterPro" id="IPR010255">
    <property type="entry name" value="Haem_peroxidase_sf"/>
</dbReference>
<dbReference type="InterPro" id="IPR002207">
    <property type="entry name" value="Peroxidase_I"/>
</dbReference>
<dbReference type="GO" id="GO:0042744">
    <property type="term" value="P:hydrogen peroxide catabolic process"/>
    <property type="evidence" value="ECO:0007669"/>
    <property type="project" value="TreeGrafter"/>
</dbReference>
<dbReference type="PROSITE" id="PS00436">
    <property type="entry name" value="PEROXIDASE_2"/>
    <property type="match status" value="1"/>
</dbReference>
<dbReference type="InterPro" id="IPR019794">
    <property type="entry name" value="Peroxidases_AS"/>
</dbReference>
<evidence type="ECO:0000256" key="1">
    <source>
        <dbReference type="ARBA" id="ARBA00004305"/>
    </source>
</evidence>
<evidence type="ECO:0000256" key="9">
    <source>
        <dbReference type="ARBA" id="ARBA00023128"/>
    </source>
</evidence>
<evidence type="ECO:0000256" key="6">
    <source>
        <dbReference type="ARBA" id="ARBA00022946"/>
    </source>
</evidence>
<gene>
    <name evidence="16" type="ORF">ACHHYP_06717</name>
</gene>
<comment type="similarity">
    <text evidence="13">Belongs to the peroxidase family.</text>
</comment>
<feature type="non-terminal residue" evidence="16">
    <location>
        <position position="199"/>
    </location>
</feature>
<dbReference type="EC" id="1.11.1.5" evidence="10"/>
<evidence type="ECO:0000256" key="14">
    <source>
        <dbReference type="SAM" id="MobiDB-lite"/>
    </source>
</evidence>
<evidence type="ECO:0000256" key="5">
    <source>
        <dbReference type="ARBA" id="ARBA00022723"/>
    </source>
</evidence>
<keyword evidence="5" id="KW-0479">Metal-binding</keyword>
<evidence type="ECO:0000256" key="3">
    <source>
        <dbReference type="ARBA" id="ARBA00022559"/>
    </source>
</evidence>
<sequence length="199" mass="20900">MFRQAFSRASRVAARAGAPLAVARSMTVAAPRRPVSNNATALTVAFLLTTGASVSLLHAKEKKANLAKIRQEIVDLIDDDAAIGPTFVRLAWHSSGSYSKKDKSGGSQGGTIRHKPESDHGGNAGLDIAVARLEAIKARHPEITFADLIVFSGIVAIAEMGGPEVPFRVGRKDVKAGELVTPDGRLPDADKGSKPATIN</sequence>
<dbReference type="AlphaFoldDB" id="A0A1V9YSQ3"/>
<dbReference type="InterPro" id="IPR002016">
    <property type="entry name" value="Haem_peroxidase"/>
</dbReference>
<evidence type="ECO:0000313" key="17">
    <source>
        <dbReference type="Proteomes" id="UP000243579"/>
    </source>
</evidence>
<dbReference type="GO" id="GO:0005759">
    <property type="term" value="C:mitochondrial matrix"/>
    <property type="evidence" value="ECO:0007669"/>
    <property type="project" value="UniProtKB-SubCell"/>
</dbReference>
<evidence type="ECO:0000256" key="4">
    <source>
        <dbReference type="ARBA" id="ARBA00022617"/>
    </source>
</evidence>
<reference evidence="16 17" key="1">
    <citation type="journal article" date="2014" name="Genome Biol. Evol.">
        <title>The secreted proteins of Achlya hypogyna and Thraustotheca clavata identify the ancestral oomycete secretome and reveal gene acquisitions by horizontal gene transfer.</title>
        <authorList>
            <person name="Misner I."/>
            <person name="Blouin N."/>
            <person name="Leonard G."/>
            <person name="Richards T.A."/>
            <person name="Lane C.E."/>
        </authorList>
    </citation>
    <scope>NUCLEOTIDE SEQUENCE [LARGE SCALE GENOMIC DNA]</scope>
    <source>
        <strain evidence="16 17">ATCC 48635</strain>
    </source>
</reference>
<evidence type="ECO:0000256" key="13">
    <source>
        <dbReference type="RuleBase" id="RU004241"/>
    </source>
</evidence>
<keyword evidence="4" id="KW-0349">Heme</keyword>
<keyword evidence="7" id="KW-0560">Oxidoreductase</keyword>
<feature type="region of interest" description="Disordered" evidence="14">
    <location>
        <begin position="176"/>
        <end position="199"/>
    </location>
</feature>
<keyword evidence="3 16" id="KW-0575">Peroxidase</keyword>
<evidence type="ECO:0000256" key="11">
    <source>
        <dbReference type="ARBA" id="ARBA00040313"/>
    </source>
</evidence>
<evidence type="ECO:0000259" key="15">
    <source>
        <dbReference type="Pfam" id="PF00141"/>
    </source>
</evidence>
<feature type="domain" description="Plant heme peroxidase family profile" evidence="15">
    <location>
        <begin position="69"/>
        <end position="189"/>
    </location>
</feature>
<dbReference type="Gene3D" id="1.10.520.10">
    <property type="match status" value="1"/>
</dbReference>
<dbReference type="PANTHER" id="PTHR31356">
    <property type="entry name" value="THYLAKOID LUMENAL 29 KDA PROTEIN, CHLOROPLASTIC-RELATED"/>
    <property type="match status" value="1"/>
</dbReference>
<keyword evidence="6" id="KW-0809">Transit peptide</keyword>
<dbReference type="Proteomes" id="UP000243579">
    <property type="component" value="Unassembled WGS sequence"/>
</dbReference>
<keyword evidence="9" id="KW-0496">Mitochondrion</keyword>
<dbReference type="InterPro" id="IPR044831">
    <property type="entry name" value="Ccp1-like"/>
</dbReference>
<keyword evidence="8" id="KW-0408">Iron</keyword>
<protein>
    <recommendedName>
        <fullName evidence="11">Cytochrome c peroxidase, mitochondrial</fullName>
        <ecNumber evidence="10">1.11.1.5</ecNumber>
    </recommendedName>
</protein>
<evidence type="ECO:0000256" key="10">
    <source>
        <dbReference type="ARBA" id="ARBA00039063"/>
    </source>
</evidence>
<accession>A0A1V9YSQ3</accession>
<dbReference type="PRINTS" id="PR00459">
    <property type="entry name" value="ASPEROXIDASE"/>
</dbReference>
<name>A0A1V9YSQ3_ACHHY</name>
<comment type="subcellular location">
    <subcellularLocation>
        <location evidence="2">Mitochondrion intermembrane space</location>
    </subcellularLocation>
    <subcellularLocation>
        <location evidence="1">Mitochondrion matrix</location>
    </subcellularLocation>
</comment>
<dbReference type="GO" id="GO:0005758">
    <property type="term" value="C:mitochondrial intermembrane space"/>
    <property type="evidence" value="ECO:0007669"/>
    <property type="project" value="UniProtKB-SubCell"/>
</dbReference>
<dbReference type="PRINTS" id="PR00458">
    <property type="entry name" value="PEROXIDASE"/>
</dbReference>
<dbReference type="SMR" id="A0A1V9YSQ3"/>
<dbReference type="GO" id="GO:0020037">
    <property type="term" value="F:heme binding"/>
    <property type="evidence" value="ECO:0007669"/>
    <property type="project" value="InterPro"/>
</dbReference>
<keyword evidence="17" id="KW-1185">Reference proteome</keyword>
<evidence type="ECO:0000256" key="2">
    <source>
        <dbReference type="ARBA" id="ARBA00004569"/>
    </source>
</evidence>
<comment type="caution">
    <text evidence="16">The sequence shown here is derived from an EMBL/GenBank/DDBJ whole genome shotgun (WGS) entry which is preliminary data.</text>
</comment>
<dbReference type="Pfam" id="PF00141">
    <property type="entry name" value="peroxidase"/>
    <property type="match status" value="1"/>
</dbReference>
<evidence type="ECO:0000256" key="12">
    <source>
        <dbReference type="ARBA" id="ARBA00049265"/>
    </source>
</evidence>
<comment type="catalytic activity">
    <reaction evidence="12">
        <text>2 Fe(II)-[cytochrome c] + H2O2 + 2 H(+) = 2 Fe(III)-[cytochrome c] + 2 H2O</text>
        <dbReference type="Rhea" id="RHEA:16581"/>
        <dbReference type="Rhea" id="RHEA-COMP:10350"/>
        <dbReference type="Rhea" id="RHEA-COMP:14399"/>
        <dbReference type="ChEBI" id="CHEBI:15377"/>
        <dbReference type="ChEBI" id="CHEBI:15378"/>
        <dbReference type="ChEBI" id="CHEBI:16240"/>
        <dbReference type="ChEBI" id="CHEBI:29033"/>
        <dbReference type="ChEBI" id="CHEBI:29034"/>
        <dbReference type="EC" id="1.11.1.5"/>
    </reaction>
</comment>
<dbReference type="SUPFAM" id="SSF48113">
    <property type="entry name" value="Heme-dependent peroxidases"/>
    <property type="match status" value="1"/>
</dbReference>
<evidence type="ECO:0000256" key="8">
    <source>
        <dbReference type="ARBA" id="ARBA00023004"/>
    </source>
</evidence>
<dbReference type="EMBL" id="JNBR01001171">
    <property type="protein sequence ID" value="OQR88623.1"/>
    <property type="molecule type" value="Genomic_DNA"/>
</dbReference>
<proteinExistence type="inferred from homology"/>
<evidence type="ECO:0000313" key="16">
    <source>
        <dbReference type="EMBL" id="OQR88623.1"/>
    </source>
</evidence>
<evidence type="ECO:0000256" key="7">
    <source>
        <dbReference type="ARBA" id="ARBA00023002"/>
    </source>
</evidence>
<dbReference type="GO" id="GO:0000302">
    <property type="term" value="P:response to reactive oxygen species"/>
    <property type="evidence" value="ECO:0007669"/>
    <property type="project" value="TreeGrafter"/>
</dbReference>
<dbReference type="OrthoDB" id="2859658at2759"/>
<dbReference type="PANTHER" id="PTHR31356:SF58">
    <property type="entry name" value="CYTOCHROME C PEROXIDASE, MITOCHONDRIAL"/>
    <property type="match status" value="1"/>
</dbReference>
<feature type="region of interest" description="Disordered" evidence="14">
    <location>
        <begin position="96"/>
        <end position="123"/>
    </location>
</feature>
<dbReference type="GO" id="GO:0034599">
    <property type="term" value="P:cellular response to oxidative stress"/>
    <property type="evidence" value="ECO:0007669"/>
    <property type="project" value="InterPro"/>
</dbReference>
<organism evidence="16 17">
    <name type="scientific">Achlya hypogyna</name>
    <name type="common">Oomycete</name>
    <name type="synonym">Protoachlya hypogyna</name>
    <dbReference type="NCBI Taxonomy" id="1202772"/>
    <lineage>
        <taxon>Eukaryota</taxon>
        <taxon>Sar</taxon>
        <taxon>Stramenopiles</taxon>
        <taxon>Oomycota</taxon>
        <taxon>Saprolegniomycetes</taxon>
        <taxon>Saprolegniales</taxon>
        <taxon>Achlyaceae</taxon>
        <taxon>Achlya</taxon>
    </lineage>
</organism>
<dbReference type="STRING" id="1202772.A0A1V9YSQ3"/>